<comment type="function">
    <text evidence="4">Poorly processive, error-prone DNA polymerase involved in untargeted mutagenesis. Copies undamaged DNA at stalled replication forks, which arise in vivo from mismatched or misaligned primer ends. These misaligned primers can be extended by PolIV. Exhibits no 3'-5' exonuclease (proofreading) activity. May be involved in translesional synthesis, in conjunction with the beta clamp from PolIII.</text>
</comment>
<evidence type="ECO:0000256" key="2">
    <source>
        <dbReference type="ARBA" id="ARBA00012417"/>
    </source>
</evidence>
<dbReference type="InterPro" id="IPR050356">
    <property type="entry name" value="SulA_CellDiv_inhibitor"/>
</dbReference>
<comment type="caution">
    <text evidence="10">The sequence shown here is derived from an EMBL/GenBank/DDBJ whole genome shotgun (WGS) entry which is preliminary data.</text>
</comment>
<feature type="region of interest" description="Disordered" evidence="6">
    <location>
        <begin position="395"/>
        <end position="414"/>
    </location>
</feature>
<dbReference type="PANTHER" id="PTHR35369:SF2">
    <property type="entry name" value="BLR3025 PROTEIN"/>
    <property type="match status" value="1"/>
</dbReference>
<dbReference type="InterPro" id="IPR001126">
    <property type="entry name" value="UmuC"/>
</dbReference>
<keyword evidence="11" id="KW-1185">Reference proteome</keyword>
<dbReference type="Gene3D" id="3.40.1170.60">
    <property type="match status" value="1"/>
</dbReference>
<feature type="domain" description="DNA polymerase Y-family little finger" evidence="8">
    <location>
        <begin position="256"/>
        <end position="347"/>
    </location>
</feature>
<evidence type="ECO:0000259" key="8">
    <source>
        <dbReference type="Pfam" id="PF11799"/>
    </source>
</evidence>
<evidence type="ECO:0000256" key="3">
    <source>
        <dbReference type="ARBA" id="ARBA00022763"/>
    </source>
</evidence>
<evidence type="ECO:0000256" key="1">
    <source>
        <dbReference type="ARBA" id="ARBA00011245"/>
    </source>
</evidence>
<dbReference type="Pfam" id="PF00817">
    <property type="entry name" value="IMS"/>
    <property type="match status" value="1"/>
</dbReference>
<evidence type="ECO:0000256" key="5">
    <source>
        <dbReference type="ARBA" id="ARBA00049244"/>
    </source>
</evidence>
<evidence type="ECO:0000259" key="9">
    <source>
        <dbReference type="Pfam" id="PF20114"/>
    </source>
</evidence>
<gene>
    <name evidence="10" type="ORF">KYN89_02760</name>
</gene>
<dbReference type="Pfam" id="PF11799">
    <property type="entry name" value="IMS_C"/>
    <property type="match status" value="1"/>
</dbReference>
<evidence type="ECO:0000256" key="4">
    <source>
        <dbReference type="ARBA" id="ARBA00025589"/>
    </source>
</evidence>
<evidence type="ECO:0000313" key="10">
    <source>
        <dbReference type="EMBL" id="MBY8335958.1"/>
    </source>
</evidence>
<dbReference type="InterPro" id="IPR017961">
    <property type="entry name" value="DNA_pol_Y-fam_little_finger"/>
</dbReference>
<dbReference type="Proteomes" id="UP000759298">
    <property type="component" value="Unassembled WGS sequence"/>
</dbReference>
<dbReference type="Pfam" id="PF20114">
    <property type="entry name" value="DUF6504"/>
    <property type="match status" value="1"/>
</dbReference>
<evidence type="ECO:0000256" key="6">
    <source>
        <dbReference type="SAM" id="MobiDB-lite"/>
    </source>
</evidence>
<evidence type="ECO:0000259" key="7">
    <source>
        <dbReference type="Pfam" id="PF00817"/>
    </source>
</evidence>
<dbReference type="CDD" id="cd03468">
    <property type="entry name" value="PolY_like"/>
    <property type="match status" value="1"/>
</dbReference>
<dbReference type="InterPro" id="IPR043502">
    <property type="entry name" value="DNA/RNA_pol_sf"/>
</dbReference>
<dbReference type="PANTHER" id="PTHR35369">
    <property type="entry name" value="BLR3025 PROTEIN-RELATED"/>
    <property type="match status" value="1"/>
</dbReference>
<organism evidence="10 11">
    <name type="scientific">Alteriqipengyuania abyssalis</name>
    <dbReference type="NCBI Taxonomy" id="2860200"/>
    <lineage>
        <taxon>Bacteria</taxon>
        <taxon>Pseudomonadati</taxon>
        <taxon>Pseudomonadota</taxon>
        <taxon>Alphaproteobacteria</taxon>
        <taxon>Sphingomonadales</taxon>
        <taxon>Erythrobacteraceae</taxon>
        <taxon>Alteriqipengyuania</taxon>
    </lineage>
</organism>
<dbReference type="EC" id="2.7.7.7" evidence="2"/>
<comment type="catalytic activity">
    <reaction evidence="5">
        <text>DNA(n) + a 2'-deoxyribonucleoside 5'-triphosphate = DNA(n+1) + diphosphate</text>
        <dbReference type="Rhea" id="RHEA:22508"/>
        <dbReference type="Rhea" id="RHEA-COMP:17339"/>
        <dbReference type="Rhea" id="RHEA-COMP:17340"/>
        <dbReference type="ChEBI" id="CHEBI:33019"/>
        <dbReference type="ChEBI" id="CHEBI:61560"/>
        <dbReference type="ChEBI" id="CHEBI:173112"/>
        <dbReference type="EC" id="2.7.7.7"/>
    </reaction>
</comment>
<accession>A0ABS7PA70</accession>
<feature type="domain" description="UmuC" evidence="7">
    <location>
        <begin position="34"/>
        <end position="157"/>
    </location>
</feature>
<keyword evidence="3" id="KW-0227">DNA damage</keyword>
<dbReference type="RefSeq" id="WP_222823694.1">
    <property type="nucleotide sequence ID" value="NZ_JAHWXP010000001.1"/>
</dbReference>
<comment type="subunit">
    <text evidence="1">Monomer.</text>
</comment>
<feature type="domain" description="DUF6504" evidence="9">
    <location>
        <begin position="437"/>
        <end position="512"/>
    </location>
</feature>
<dbReference type="EMBL" id="JAHWXP010000001">
    <property type="protein sequence ID" value="MBY8335958.1"/>
    <property type="molecule type" value="Genomic_DNA"/>
</dbReference>
<protein>
    <recommendedName>
        <fullName evidence="2">DNA-directed DNA polymerase</fullName>
        <ecNumber evidence="2">2.7.7.7</ecNumber>
    </recommendedName>
</protein>
<name>A0ABS7PA70_9SPHN</name>
<proteinExistence type="predicted"/>
<reference evidence="10 11" key="1">
    <citation type="submission" date="2021-07" db="EMBL/GenBank/DDBJ databases">
        <title>Alteriqipengyuania abyssalis NZ-12B nov, sp.nov isolated from deep sea sponge in pacific ocean.</title>
        <authorList>
            <person name="Tareen S."/>
            <person name="Wink J."/>
        </authorList>
    </citation>
    <scope>NUCLEOTIDE SEQUENCE [LARGE SCALE GENOMIC DNA]</scope>
    <source>
        <strain evidence="10 11">NZ-12B</strain>
    </source>
</reference>
<evidence type="ECO:0000313" key="11">
    <source>
        <dbReference type="Proteomes" id="UP000759298"/>
    </source>
</evidence>
<sequence length="517" mass="57046">MAPRRILSIWLAAFAIDRWRLAKGCARGEGADAQPLVLITETAHGSRIQATNSAARNAGARIGTMLADARTLCPSIVAVPDNPAGDLAELEKLAAWAMRWGPWSALDPPDGLLVDVTAVAHLFGGEAKLLADVHHAFAARGFVMRAAIAPTAGAAWALAHYGPDRAILASEDDMEARLSDLPVAALRLDDDVLTVLRRLGLKQLGELGTVGRDALHRRFRNRKSPAANPLVRMDQLLGRMPEPLLPVVPQQMPLVQRRLMEPIRHRALLDTVLGDLAADMVRELEGTGQGARRLDLGLWRVDGEVVVRTLELAAATRDAGHIVRLFGEKLGDVDAGFGIELVRLRASWAEALPANQVDIEAAAERHGTSLSAFVDRLTMRLGPKAVRRPVLKGSHVPERSQAWQPPLSPEPPEQGAFRFHARPLKLLDRAEPIAVLYATPDGFPQRFRWRGEVHEISRVEGPERIAPEWWRERGSARLRDYYRIEDDTGRRYWIYRYGIAGDGRGGVPEWFLQGLYA</sequence>
<dbReference type="SUPFAM" id="SSF56672">
    <property type="entry name" value="DNA/RNA polymerases"/>
    <property type="match status" value="1"/>
</dbReference>
<dbReference type="InterPro" id="IPR045443">
    <property type="entry name" value="DUF6504"/>
</dbReference>